<feature type="transmembrane region" description="Helical" evidence="2">
    <location>
        <begin position="62"/>
        <end position="81"/>
    </location>
</feature>
<name>A0A934KHF2_9BACT</name>
<keyword evidence="2" id="KW-1133">Transmembrane helix</keyword>
<feature type="region of interest" description="Disordered" evidence="1">
    <location>
        <begin position="117"/>
        <end position="145"/>
    </location>
</feature>
<dbReference type="RefSeq" id="WP_338179897.1">
    <property type="nucleotide sequence ID" value="NZ_JAEKNQ010000040.1"/>
</dbReference>
<dbReference type="EMBL" id="JAEKNQ010000040">
    <property type="protein sequence ID" value="MBJ7603602.1"/>
    <property type="molecule type" value="Genomic_DNA"/>
</dbReference>
<dbReference type="AlphaFoldDB" id="A0A934KHF2"/>
<feature type="transmembrane region" description="Helical" evidence="2">
    <location>
        <begin position="35"/>
        <end position="55"/>
    </location>
</feature>
<evidence type="ECO:0000256" key="2">
    <source>
        <dbReference type="SAM" id="Phobius"/>
    </source>
</evidence>
<evidence type="ECO:0000313" key="3">
    <source>
        <dbReference type="EMBL" id="MBJ7603602.1"/>
    </source>
</evidence>
<reference evidence="3 4" key="1">
    <citation type="submission" date="2020-10" db="EMBL/GenBank/DDBJ databases">
        <title>Ca. Dormibacterota MAGs.</title>
        <authorList>
            <person name="Montgomery K."/>
        </authorList>
    </citation>
    <scope>NUCLEOTIDE SEQUENCE [LARGE SCALE GENOMIC DNA]</scope>
    <source>
        <strain evidence="3">SC8811_S16_3</strain>
    </source>
</reference>
<feature type="transmembrane region" description="Helical" evidence="2">
    <location>
        <begin position="93"/>
        <end position="114"/>
    </location>
</feature>
<keyword evidence="2" id="KW-0812">Transmembrane</keyword>
<evidence type="ECO:0000313" key="4">
    <source>
        <dbReference type="Proteomes" id="UP000620075"/>
    </source>
</evidence>
<protein>
    <submittedName>
        <fullName evidence="3">Uncharacterized protein</fullName>
    </submittedName>
</protein>
<keyword evidence="2" id="KW-0472">Membrane</keyword>
<dbReference type="Proteomes" id="UP000620075">
    <property type="component" value="Unassembled WGS sequence"/>
</dbReference>
<comment type="caution">
    <text evidence="3">The sequence shown here is derived from an EMBL/GenBank/DDBJ whole genome shotgun (WGS) entry which is preliminary data.</text>
</comment>
<accession>A0A934KHF2</accession>
<organism evidence="3 4">
    <name type="scientific">Candidatus Dormiibacter inghamiae</name>
    <dbReference type="NCBI Taxonomy" id="3127013"/>
    <lineage>
        <taxon>Bacteria</taxon>
        <taxon>Bacillati</taxon>
        <taxon>Candidatus Dormiibacterota</taxon>
        <taxon>Candidatus Dormibacteria</taxon>
        <taxon>Candidatus Dormibacterales</taxon>
        <taxon>Candidatus Dormibacteraceae</taxon>
        <taxon>Candidatus Dormiibacter</taxon>
    </lineage>
</organism>
<evidence type="ECO:0000256" key="1">
    <source>
        <dbReference type="SAM" id="MobiDB-lite"/>
    </source>
</evidence>
<feature type="transmembrane region" description="Helical" evidence="2">
    <location>
        <begin position="12"/>
        <end position="29"/>
    </location>
</feature>
<sequence>MNAVFLIAQQVLRVSFVGALILGLVFWTLRADSLLGLHMLFGILVVACLWTLGAVTIASGGGLPLSLGAIGLGLLVLLLGLTQTSLRPGPGHFPIQVLHLLLGVTAIGFGEMLGARRRRSRNGQAPPRSSPKTGRAVPERPSPLCPDGRFAAGFQRTVRAPFMPRLSWPGSWH</sequence>
<gene>
    <name evidence="3" type="ORF">JF888_10495</name>
</gene>
<proteinExistence type="predicted"/>